<dbReference type="Proteomes" id="UP001056120">
    <property type="component" value="Linkage Group LG11"/>
</dbReference>
<evidence type="ECO:0000313" key="1">
    <source>
        <dbReference type="EMBL" id="KAI3798448.1"/>
    </source>
</evidence>
<sequence length="105" mass="12279">MLFPRGSYVRNPNFISWFHDFHRPNLNQPLSPTKNLLFSRKFIAASSSAATSIADSPLQPAENKQKQELARELRLRPRQVEVWFENRRASSCWIEGEICIGYEER</sequence>
<reference evidence="1 2" key="2">
    <citation type="journal article" date="2022" name="Mol. Ecol. Resour.">
        <title>The genomes of chicory, endive, great burdock and yacon provide insights into Asteraceae paleo-polyploidization history and plant inulin production.</title>
        <authorList>
            <person name="Fan W."/>
            <person name="Wang S."/>
            <person name="Wang H."/>
            <person name="Wang A."/>
            <person name="Jiang F."/>
            <person name="Liu H."/>
            <person name="Zhao H."/>
            <person name="Xu D."/>
            <person name="Zhang Y."/>
        </authorList>
    </citation>
    <scope>NUCLEOTIDE SEQUENCE [LARGE SCALE GENOMIC DNA]</scope>
    <source>
        <strain evidence="2">cv. Yunnan</strain>
        <tissue evidence="1">Leaves</tissue>
    </source>
</reference>
<gene>
    <name evidence="1" type="ORF">L1987_33724</name>
</gene>
<dbReference type="EMBL" id="CM042028">
    <property type="protein sequence ID" value="KAI3798448.1"/>
    <property type="molecule type" value="Genomic_DNA"/>
</dbReference>
<name>A0ACB9HSN2_9ASTR</name>
<protein>
    <submittedName>
        <fullName evidence="1">Uncharacterized protein</fullName>
    </submittedName>
</protein>
<reference evidence="2" key="1">
    <citation type="journal article" date="2022" name="Mol. Ecol. Resour.">
        <title>The genomes of chicory, endive, great burdock and yacon provide insights into Asteraceae palaeo-polyploidization history and plant inulin production.</title>
        <authorList>
            <person name="Fan W."/>
            <person name="Wang S."/>
            <person name="Wang H."/>
            <person name="Wang A."/>
            <person name="Jiang F."/>
            <person name="Liu H."/>
            <person name="Zhao H."/>
            <person name="Xu D."/>
            <person name="Zhang Y."/>
        </authorList>
    </citation>
    <scope>NUCLEOTIDE SEQUENCE [LARGE SCALE GENOMIC DNA]</scope>
    <source>
        <strain evidence="2">cv. Yunnan</strain>
    </source>
</reference>
<comment type="caution">
    <text evidence="1">The sequence shown here is derived from an EMBL/GenBank/DDBJ whole genome shotgun (WGS) entry which is preliminary data.</text>
</comment>
<proteinExistence type="predicted"/>
<evidence type="ECO:0000313" key="2">
    <source>
        <dbReference type="Proteomes" id="UP001056120"/>
    </source>
</evidence>
<organism evidence="1 2">
    <name type="scientific">Smallanthus sonchifolius</name>
    <dbReference type="NCBI Taxonomy" id="185202"/>
    <lineage>
        <taxon>Eukaryota</taxon>
        <taxon>Viridiplantae</taxon>
        <taxon>Streptophyta</taxon>
        <taxon>Embryophyta</taxon>
        <taxon>Tracheophyta</taxon>
        <taxon>Spermatophyta</taxon>
        <taxon>Magnoliopsida</taxon>
        <taxon>eudicotyledons</taxon>
        <taxon>Gunneridae</taxon>
        <taxon>Pentapetalae</taxon>
        <taxon>asterids</taxon>
        <taxon>campanulids</taxon>
        <taxon>Asterales</taxon>
        <taxon>Asteraceae</taxon>
        <taxon>Asteroideae</taxon>
        <taxon>Heliantheae alliance</taxon>
        <taxon>Millerieae</taxon>
        <taxon>Smallanthus</taxon>
    </lineage>
</organism>
<keyword evidence="2" id="KW-1185">Reference proteome</keyword>
<accession>A0ACB9HSN2</accession>